<evidence type="ECO:0000256" key="1">
    <source>
        <dbReference type="SAM" id="MobiDB-lite"/>
    </source>
</evidence>
<feature type="compositionally biased region" description="Low complexity" evidence="1">
    <location>
        <begin position="10"/>
        <end position="25"/>
    </location>
</feature>
<evidence type="ECO:0000313" key="2">
    <source>
        <dbReference type="EMBL" id="RPA73037.1"/>
    </source>
</evidence>
<feature type="region of interest" description="Disordered" evidence="1">
    <location>
        <begin position="1"/>
        <end position="25"/>
    </location>
</feature>
<dbReference type="EMBL" id="ML119836">
    <property type="protein sequence ID" value="RPA73037.1"/>
    <property type="molecule type" value="Genomic_DNA"/>
</dbReference>
<organism evidence="2 3">
    <name type="scientific">Ascobolus immersus RN42</name>
    <dbReference type="NCBI Taxonomy" id="1160509"/>
    <lineage>
        <taxon>Eukaryota</taxon>
        <taxon>Fungi</taxon>
        <taxon>Dikarya</taxon>
        <taxon>Ascomycota</taxon>
        <taxon>Pezizomycotina</taxon>
        <taxon>Pezizomycetes</taxon>
        <taxon>Pezizales</taxon>
        <taxon>Ascobolaceae</taxon>
        <taxon>Ascobolus</taxon>
    </lineage>
</organism>
<dbReference type="Proteomes" id="UP000275078">
    <property type="component" value="Unassembled WGS sequence"/>
</dbReference>
<dbReference type="AlphaFoldDB" id="A0A3N4HHZ0"/>
<protein>
    <submittedName>
        <fullName evidence="2">Uncharacterized protein</fullName>
    </submittedName>
</protein>
<name>A0A3N4HHZ0_ASCIM</name>
<accession>A0A3N4HHZ0</accession>
<keyword evidence="3" id="KW-1185">Reference proteome</keyword>
<sequence length="128" mass="14398">MSHEQKASIPPTSNTPAPTRSTSSTRTHLLARVHIFNVSTIIDPAKFSPTTKGFGICEICEQTFQANQRIVGCLAEGCGRLRHYFCEVFRNEPFFTFPCSGRTGLKMDAVEVEEWKRAQAMQMQRWGG</sequence>
<gene>
    <name evidence="2" type="ORF">BJ508DRAFT_314197</name>
</gene>
<evidence type="ECO:0000313" key="3">
    <source>
        <dbReference type="Proteomes" id="UP000275078"/>
    </source>
</evidence>
<proteinExistence type="predicted"/>
<reference evidence="2 3" key="1">
    <citation type="journal article" date="2018" name="Nat. Ecol. Evol.">
        <title>Pezizomycetes genomes reveal the molecular basis of ectomycorrhizal truffle lifestyle.</title>
        <authorList>
            <person name="Murat C."/>
            <person name="Payen T."/>
            <person name="Noel B."/>
            <person name="Kuo A."/>
            <person name="Morin E."/>
            <person name="Chen J."/>
            <person name="Kohler A."/>
            <person name="Krizsan K."/>
            <person name="Balestrini R."/>
            <person name="Da Silva C."/>
            <person name="Montanini B."/>
            <person name="Hainaut M."/>
            <person name="Levati E."/>
            <person name="Barry K.W."/>
            <person name="Belfiori B."/>
            <person name="Cichocki N."/>
            <person name="Clum A."/>
            <person name="Dockter R.B."/>
            <person name="Fauchery L."/>
            <person name="Guy J."/>
            <person name="Iotti M."/>
            <person name="Le Tacon F."/>
            <person name="Lindquist E.A."/>
            <person name="Lipzen A."/>
            <person name="Malagnac F."/>
            <person name="Mello A."/>
            <person name="Molinier V."/>
            <person name="Miyauchi S."/>
            <person name="Poulain J."/>
            <person name="Riccioni C."/>
            <person name="Rubini A."/>
            <person name="Sitrit Y."/>
            <person name="Splivallo R."/>
            <person name="Traeger S."/>
            <person name="Wang M."/>
            <person name="Zifcakova L."/>
            <person name="Wipf D."/>
            <person name="Zambonelli A."/>
            <person name="Paolocci F."/>
            <person name="Nowrousian M."/>
            <person name="Ottonello S."/>
            <person name="Baldrian P."/>
            <person name="Spatafora J.W."/>
            <person name="Henrissat B."/>
            <person name="Nagy L.G."/>
            <person name="Aury J.M."/>
            <person name="Wincker P."/>
            <person name="Grigoriev I.V."/>
            <person name="Bonfante P."/>
            <person name="Martin F.M."/>
        </authorList>
    </citation>
    <scope>NUCLEOTIDE SEQUENCE [LARGE SCALE GENOMIC DNA]</scope>
    <source>
        <strain evidence="2 3">RN42</strain>
    </source>
</reference>